<name>A0ABS2M4W2_9ACTN</name>
<comment type="caution">
    <text evidence="2">The sequence shown here is derived from an EMBL/GenBank/DDBJ whole genome shotgun (WGS) entry which is preliminary data.</text>
</comment>
<accession>A0ABS2M4W2</accession>
<sequence length="362" mass="37278">MDPWVSLDPPMPAGARARAGEPGGARELVTGALADGTKRGDVGGHLELAAALGAVVPRPASGSTATLWESLATLGAHDLQLARAVEPHLDALAILDEAGVAVAAGPGATWGVFAAEGPGVRLVARPDGERWLLEGTKPWCSLASHLSHALVTAWVDDRTRGLFALDLRDPAVRTGEHAERWVPRGLPDVVSTPIEVEGAAVTPVGAPGWYLERDGFAWGGIGVAAVWYGGAVGLARRLAQPVGRELDQVAHLHLGAVDQHLTASRAVLAEAAAVVDSGGVTGSAAAALATRVRSVVVASAEGVLAACEHALGPGPQVGDASYAAALADLRLYLRQHHAERDLAALGRQAEHEGPWWTTRSAT</sequence>
<keyword evidence="3" id="KW-1185">Reference proteome</keyword>
<dbReference type="SUPFAM" id="SSF56645">
    <property type="entry name" value="Acyl-CoA dehydrogenase NM domain-like"/>
    <property type="match status" value="1"/>
</dbReference>
<protein>
    <recommendedName>
        <fullName evidence="4">Acyl-CoA dehydrogenase</fullName>
    </recommendedName>
</protein>
<evidence type="ECO:0000313" key="3">
    <source>
        <dbReference type="Proteomes" id="UP000732378"/>
    </source>
</evidence>
<evidence type="ECO:0008006" key="4">
    <source>
        <dbReference type="Google" id="ProtNLM"/>
    </source>
</evidence>
<dbReference type="InterPro" id="IPR046373">
    <property type="entry name" value="Acyl-CoA_Oxase/DH_mid-dom_sf"/>
</dbReference>
<gene>
    <name evidence="2" type="ORF">JOE61_000033</name>
</gene>
<dbReference type="RefSeq" id="WP_193668846.1">
    <property type="nucleotide sequence ID" value="NZ_JACDTV010000006.1"/>
</dbReference>
<feature type="region of interest" description="Disordered" evidence="1">
    <location>
        <begin position="1"/>
        <end position="23"/>
    </location>
</feature>
<reference evidence="2 3" key="1">
    <citation type="submission" date="2021-01" db="EMBL/GenBank/DDBJ databases">
        <title>Sequencing the genomes of 1000 actinobacteria strains.</title>
        <authorList>
            <person name="Klenk H.-P."/>
        </authorList>
    </citation>
    <scope>NUCLEOTIDE SEQUENCE [LARGE SCALE GENOMIC DNA]</scope>
    <source>
        <strain evidence="2 3">DSM 18239</strain>
    </source>
</reference>
<organism evidence="2 3">
    <name type="scientific">Nocardioides salarius</name>
    <dbReference type="NCBI Taxonomy" id="374513"/>
    <lineage>
        <taxon>Bacteria</taxon>
        <taxon>Bacillati</taxon>
        <taxon>Actinomycetota</taxon>
        <taxon>Actinomycetes</taxon>
        <taxon>Propionibacteriales</taxon>
        <taxon>Nocardioidaceae</taxon>
        <taxon>Nocardioides</taxon>
    </lineage>
</organism>
<dbReference type="Proteomes" id="UP000732378">
    <property type="component" value="Unassembled WGS sequence"/>
</dbReference>
<proteinExistence type="predicted"/>
<evidence type="ECO:0000313" key="2">
    <source>
        <dbReference type="EMBL" id="MBM7506219.1"/>
    </source>
</evidence>
<dbReference type="InterPro" id="IPR009100">
    <property type="entry name" value="AcylCoA_DH/oxidase_NM_dom_sf"/>
</dbReference>
<evidence type="ECO:0000256" key="1">
    <source>
        <dbReference type="SAM" id="MobiDB-lite"/>
    </source>
</evidence>
<dbReference type="Gene3D" id="2.40.110.10">
    <property type="entry name" value="Butyryl-CoA Dehydrogenase, subunit A, domain 2"/>
    <property type="match status" value="1"/>
</dbReference>
<dbReference type="EMBL" id="JAFBBZ010000001">
    <property type="protein sequence ID" value="MBM7506219.1"/>
    <property type="molecule type" value="Genomic_DNA"/>
</dbReference>